<keyword evidence="8" id="KW-0206">Cytoskeleton</keyword>
<sequence>MAKAGGGTSCLKAIQLFEEKTGLVAAEAEEVKLIAQLPPLEKMDSSLNALVACKKLSLSTNSIEKISNLSNLKKLEILSLGRNVIKKISGLEDVGATLRQLWLSYNQIEKLDGLQPCVKLEVLFMSNNKVKSWEEIEKLATLPSLVNVLFKGNPVYDSCSTAEEIRCSMLKRLPKLNTLDGETVTEDMRERAIAAVSAP</sequence>
<evidence type="ECO:0000256" key="2">
    <source>
        <dbReference type="ARBA" id="ARBA00022490"/>
    </source>
</evidence>
<evidence type="ECO:0000256" key="8">
    <source>
        <dbReference type="ARBA" id="ARBA00023212"/>
    </source>
</evidence>
<accession>A0A1D3D8K7</accession>
<dbReference type="GO" id="GO:0005874">
    <property type="term" value="C:microtubule"/>
    <property type="evidence" value="ECO:0007669"/>
    <property type="project" value="UniProtKB-KW"/>
</dbReference>
<dbReference type="InParanoid" id="A0A1D3D8K7"/>
<keyword evidence="6" id="KW-0243">Dynein</keyword>
<keyword evidence="13" id="KW-1185">Reference proteome</keyword>
<protein>
    <recommendedName>
        <fullName evidence="11">Dynein axonemal light chain 1</fullName>
    </recommendedName>
</protein>
<evidence type="ECO:0000256" key="5">
    <source>
        <dbReference type="ARBA" id="ARBA00022737"/>
    </source>
</evidence>
<keyword evidence="2" id="KW-0963">Cytoplasm</keyword>
<evidence type="ECO:0000256" key="9">
    <source>
        <dbReference type="ARBA" id="ARBA00023273"/>
    </source>
</evidence>
<evidence type="ECO:0000313" key="13">
    <source>
        <dbReference type="Proteomes" id="UP000095192"/>
    </source>
</evidence>
<evidence type="ECO:0000256" key="10">
    <source>
        <dbReference type="ARBA" id="ARBA00049659"/>
    </source>
</evidence>
<keyword evidence="9" id="KW-0966">Cell projection</keyword>
<evidence type="ECO:0000256" key="7">
    <source>
        <dbReference type="ARBA" id="ARBA00023175"/>
    </source>
</evidence>
<dbReference type="Proteomes" id="UP000095192">
    <property type="component" value="Unassembled WGS sequence"/>
</dbReference>
<dbReference type="AlphaFoldDB" id="A0A1D3D8K7"/>
<organism evidence="12 13">
    <name type="scientific">Cyclospora cayetanensis</name>
    <dbReference type="NCBI Taxonomy" id="88456"/>
    <lineage>
        <taxon>Eukaryota</taxon>
        <taxon>Sar</taxon>
        <taxon>Alveolata</taxon>
        <taxon>Apicomplexa</taxon>
        <taxon>Conoidasida</taxon>
        <taxon>Coccidia</taxon>
        <taxon>Eucoccidiorida</taxon>
        <taxon>Eimeriorina</taxon>
        <taxon>Eimeriidae</taxon>
        <taxon>Cyclospora</taxon>
    </lineage>
</organism>
<dbReference type="GO" id="GO:0030286">
    <property type="term" value="C:dynein complex"/>
    <property type="evidence" value="ECO:0007669"/>
    <property type="project" value="UniProtKB-KW"/>
</dbReference>
<dbReference type="PANTHER" id="PTHR15454">
    <property type="entry name" value="NISCHARIN RELATED"/>
    <property type="match status" value="1"/>
</dbReference>
<dbReference type="FunFam" id="3.80.10.10:FF:000049">
    <property type="entry name" value="Dynein light chain 1"/>
    <property type="match status" value="1"/>
</dbReference>
<dbReference type="VEuPathDB" id="ToxoDB:LOC34624083"/>
<dbReference type="PROSITE" id="PS51450">
    <property type="entry name" value="LRR"/>
    <property type="match status" value="4"/>
</dbReference>
<keyword evidence="3" id="KW-0433">Leucine-rich repeat</keyword>
<keyword evidence="4" id="KW-0493">Microtubule</keyword>
<dbReference type="SUPFAM" id="SSF52058">
    <property type="entry name" value="L domain-like"/>
    <property type="match status" value="1"/>
</dbReference>
<dbReference type="Gene3D" id="3.80.10.10">
    <property type="entry name" value="Ribonuclease Inhibitor"/>
    <property type="match status" value="1"/>
</dbReference>
<evidence type="ECO:0000256" key="3">
    <source>
        <dbReference type="ARBA" id="ARBA00022614"/>
    </source>
</evidence>
<dbReference type="EMBL" id="JROU02000271">
    <property type="protein sequence ID" value="OEH79791.1"/>
    <property type="molecule type" value="Genomic_DNA"/>
</dbReference>
<dbReference type="SMART" id="SM00365">
    <property type="entry name" value="LRR_SD22"/>
    <property type="match status" value="4"/>
</dbReference>
<keyword evidence="5" id="KW-0677">Repeat</keyword>
<keyword evidence="7" id="KW-0505">Motor protein</keyword>
<name>A0A1D3D8K7_9EIME</name>
<dbReference type="Pfam" id="PF12799">
    <property type="entry name" value="LRR_4"/>
    <property type="match status" value="2"/>
</dbReference>
<evidence type="ECO:0000313" key="12">
    <source>
        <dbReference type="EMBL" id="OEH79791.1"/>
    </source>
</evidence>
<dbReference type="FunCoup" id="A0A1D3D8K7">
    <property type="interactions" value="14"/>
</dbReference>
<dbReference type="InterPro" id="IPR032675">
    <property type="entry name" value="LRR_dom_sf"/>
</dbReference>
<evidence type="ECO:0000256" key="4">
    <source>
        <dbReference type="ARBA" id="ARBA00022701"/>
    </source>
</evidence>
<evidence type="ECO:0000256" key="1">
    <source>
        <dbReference type="ARBA" id="ARBA00004430"/>
    </source>
</evidence>
<dbReference type="PANTHER" id="PTHR15454:SF73">
    <property type="entry name" value="DYNEIN AXONEMAL LIGHT CHAIN 1"/>
    <property type="match status" value="1"/>
</dbReference>
<comment type="caution">
    <text evidence="12">The sequence shown here is derived from an EMBL/GenBank/DDBJ whole genome shotgun (WGS) entry which is preliminary data.</text>
</comment>
<dbReference type="GO" id="GO:0005930">
    <property type="term" value="C:axoneme"/>
    <property type="evidence" value="ECO:0007669"/>
    <property type="project" value="UniProtKB-SubCell"/>
</dbReference>
<dbReference type="InterPro" id="IPR001611">
    <property type="entry name" value="Leu-rich_rpt"/>
</dbReference>
<evidence type="ECO:0000256" key="11">
    <source>
        <dbReference type="ARBA" id="ARBA00049760"/>
    </source>
</evidence>
<gene>
    <name evidence="12" type="ORF">cyc_08325</name>
</gene>
<reference evidence="12 13" key="1">
    <citation type="journal article" date="2016" name="BMC Genomics">
        <title>Comparative genomics reveals Cyclospora cayetanensis possesses coccidia-like metabolism and invasion components but unique surface antigens.</title>
        <authorList>
            <person name="Liu S."/>
            <person name="Wang L."/>
            <person name="Zheng H."/>
            <person name="Xu Z."/>
            <person name="Roellig D.M."/>
            <person name="Li N."/>
            <person name="Frace M.A."/>
            <person name="Tang K."/>
            <person name="Arrowood M.J."/>
            <person name="Moss D.M."/>
            <person name="Zhang L."/>
            <person name="Feng Y."/>
            <person name="Xiao L."/>
        </authorList>
    </citation>
    <scope>NUCLEOTIDE SEQUENCE [LARGE SCALE GENOMIC DNA]</scope>
    <source>
        <strain evidence="12 13">CHN_HEN01</strain>
    </source>
</reference>
<dbReference type="VEuPathDB" id="ToxoDB:cyc_08325"/>
<comment type="similarity">
    <text evidence="10">Belongs to the dynein light chain LC1-type family.</text>
</comment>
<evidence type="ECO:0000256" key="6">
    <source>
        <dbReference type="ARBA" id="ARBA00023017"/>
    </source>
</evidence>
<proteinExistence type="inferred from homology"/>
<comment type="subcellular location">
    <subcellularLocation>
        <location evidence="1">Cytoplasm</location>
        <location evidence="1">Cytoskeleton</location>
        <location evidence="1">Cilium axoneme</location>
    </subcellularLocation>
</comment>
<dbReference type="InterPro" id="IPR025875">
    <property type="entry name" value="Leu-rich_rpt_4"/>
</dbReference>